<proteinExistence type="predicted"/>
<accession>A0A3B1CQ04</accession>
<reference evidence="2" key="1">
    <citation type="submission" date="2018-06" db="EMBL/GenBank/DDBJ databases">
        <authorList>
            <person name="Zhirakovskaya E."/>
        </authorList>
    </citation>
    <scope>NUCLEOTIDE SEQUENCE</scope>
</reference>
<organism evidence="2">
    <name type="scientific">hydrothermal vent metagenome</name>
    <dbReference type="NCBI Taxonomy" id="652676"/>
    <lineage>
        <taxon>unclassified sequences</taxon>
        <taxon>metagenomes</taxon>
        <taxon>ecological metagenomes</taxon>
    </lineage>
</organism>
<sequence length="283" mass="32271">MWPSENWWCREDDTVRKKDLRIYLAMITASIRGKMEYKMTFLFMFFALLVYYAGHIGVVLVILAKFTTIAGWSLGEMAFLYGLMVFSQGLTSVFFSSMNEFETLVVNGEFDRLLVRPLNPLGQILSSKFEIISLANFTIGITALCFGSYYAGVEWTFAKALFLPAVLFGAVLIQGGVRLAVSAVCFWTVRNRSLVHTVVYSSKEMILYPVTIYKMWMQVFLTILFPLAFVNFYPSYYFLNRDGSDLLFHPVIQYLTPVAGAIVFTLAYALWRVGINHYQSVGN</sequence>
<evidence type="ECO:0008006" key="3">
    <source>
        <dbReference type="Google" id="ProtNLM"/>
    </source>
</evidence>
<dbReference type="EMBL" id="UOGA01000322">
    <property type="protein sequence ID" value="VAX26014.1"/>
    <property type="molecule type" value="Genomic_DNA"/>
</dbReference>
<keyword evidence="1" id="KW-1133">Transmembrane helix</keyword>
<dbReference type="AlphaFoldDB" id="A0A3B1CQ04"/>
<evidence type="ECO:0000256" key="1">
    <source>
        <dbReference type="SAM" id="Phobius"/>
    </source>
</evidence>
<evidence type="ECO:0000313" key="2">
    <source>
        <dbReference type="EMBL" id="VAX26014.1"/>
    </source>
</evidence>
<keyword evidence="1" id="KW-0812">Transmembrane</keyword>
<feature type="transmembrane region" description="Helical" evidence="1">
    <location>
        <begin position="210"/>
        <end position="232"/>
    </location>
</feature>
<name>A0A3B1CQ04_9ZZZZ</name>
<feature type="transmembrane region" description="Helical" evidence="1">
    <location>
        <begin position="78"/>
        <end position="95"/>
    </location>
</feature>
<dbReference type="PANTHER" id="PTHR36833:SF1">
    <property type="entry name" value="INTEGRAL MEMBRANE TRANSPORT PROTEIN"/>
    <property type="match status" value="1"/>
</dbReference>
<feature type="transmembrane region" description="Helical" evidence="1">
    <location>
        <begin position="162"/>
        <end position="189"/>
    </location>
</feature>
<gene>
    <name evidence="2" type="ORF">MNBD_NITROSPINAE04-430</name>
</gene>
<feature type="transmembrane region" description="Helical" evidence="1">
    <location>
        <begin position="131"/>
        <end position="150"/>
    </location>
</feature>
<dbReference type="PANTHER" id="PTHR36833">
    <property type="entry name" value="SLR0610 PROTEIN-RELATED"/>
    <property type="match status" value="1"/>
</dbReference>
<dbReference type="Pfam" id="PF06182">
    <property type="entry name" value="ABC2_membrane_6"/>
    <property type="match status" value="1"/>
</dbReference>
<keyword evidence="1" id="KW-0472">Membrane</keyword>
<feature type="transmembrane region" description="Helical" evidence="1">
    <location>
        <begin position="41"/>
        <end position="66"/>
    </location>
</feature>
<protein>
    <recommendedName>
        <fullName evidence="3">Efflux ABC transporter, permease protein</fullName>
    </recommendedName>
</protein>
<feature type="transmembrane region" description="Helical" evidence="1">
    <location>
        <begin position="252"/>
        <end position="271"/>
    </location>
</feature>
<dbReference type="InterPro" id="IPR010390">
    <property type="entry name" value="ABC-2_transporter-like"/>
</dbReference>